<feature type="compositionally biased region" description="Basic residues" evidence="1">
    <location>
        <begin position="52"/>
        <end position="61"/>
    </location>
</feature>
<evidence type="ECO:0000313" key="3">
    <source>
        <dbReference type="Proteomes" id="UP000649617"/>
    </source>
</evidence>
<feature type="non-terminal residue" evidence="2">
    <location>
        <position position="89"/>
    </location>
</feature>
<keyword evidence="3" id="KW-1185">Reference proteome</keyword>
<proteinExistence type="predicted"/>
<reference evidence="2" key="1">
    <citation type="submission" date="2021-02" db="EMBL/GenBank/DDBJ databases">
        <authorList>
            <person name="Dougan E. K."/>
            <person name="Rhodes N."/>
            <person name="Thang M."/>
            <person name="Chan C."/>
        </authorList>
    </citation>
    <scope>NUCLEOTIDE SEQUENCE</scope>
</reference>
<comment type="caution">
    <text evidence="2">The sequence shown here is derived from an EMBL/GenBank/DDBJ whole genome shotgun (WGS) entry which is preliminary data.</text>
</comment>
<name>A0A812P3W9_SYMPI</name>
<evidence type="ECO:0000313" key="2">
    <source>
        <dbReference type="EMBL" id="CAE7332726.1"/>
    </source>
</evidence>
<accession>A0A812P3W9</accession>
<evidence type="ECO:0000256" key="1">
    <source>
        <dbReference type="SAM" id="MobiDB-lite"/>
    </source>
</evidence>
<dbReference type="Proteomes" id="UP000649617">
    <property type="component" value="Unassembled WGS sequence"/>
</dbReference>
<feature type="compositionally biased region" description="Polar residues" evidence="1">
    <location>
        <begin position="40"/>
        <end position="49"/>
    </location>
</feature>
<organism evidence="2 3">
    <name type="scientific">Symbiodinium pilosum</name>
    <name type="common">Dinoflagellate</name>
    <dbReference type="NCBI Taxonomy" id="2952"/>
    <lineage>
        <taxon>Eukaryota</taxon>
        <taxon>Sar</taxon>
        <taxon>Alveolata</taxon>
        <taxon>Dinophyceae</taxon>
        <taxon>Suessiales</taxon>
        <taxon>Symbiodiniaceae</taxon>
        <taxon>Symbiodinium</taxon>
    </lineage>
</organism>
<gene>
    <name evidence="2" type="primary">ydiF</name>
    <name evidence="2" type="ORF">SPIL2461_LOCUS7751</name>
</gene>
<dbReference type="EMBL" id="CAJNIZ010012310">
    <property type="protein sequence ID" value="CAE7332726.1"/>
    <property type="molecule type" value="Genomic_DNA"/>
</dbReference>
<sequence>HFWLDGRVPSVHQCRIVWEDFGLQLADGPNLSHDPLLCQPSTRPSQQGWPTHFRRSAKWRRQAQQADSRGPRQDCGDGFGGVHFLPCAE</sequence>
<protein>
    <submittedName>
        <fullName evidence="2">YdiF protein</fullName>
    </submittedName>
</protein>
<feature type="non-terminal residue" evidence="2">
    <location>
        <position position="1"/>
    </location>
</feature>
<feature type="region of interest" description="Disordered" evidence="1">
    <location>
        <begin position="40"/>
        <end position="77"/>
    </location>
</feature>
<dbReference type="AlphaFoldDB" id="A0A812P3W9"/>